<proteinExistence type="inferred from homology"/>
<dbReference type="SUPFAM" id="SSF54427">
    <property type="entry name" value="NTF2-like"/>
    <property type="match status" value="1"/>
</dbReference>
<dbReference type="NCBIfam" id="TIGR02937">
    <property type="entry name" value="sigma70-ECF"/>
    <property type="match status" value="1"/>
</dbReference>
<organism evidence="8 9">
    <name type="scientific">Actinomadura luzonensis</name>
    <dbReference type="NCBI Taxonomy" id="2805427"/>
    <lineage>
        <taxon>Bacteria</taxon>
        <taxon>Bacillati</taxon>
        <taxon>Actinomycetota</taxon>
        <taxon>Actinomycetes</taxon>
        <taxon>Streptosporangiales</taxon>
        <taxon>Thermomonosporaceae</taxon>
        <taxon>Actinomadura</taxon>
    </lineage>
</organism>
<evidence type="ECO:0000259" key="6">
    <source>
        <dbReference type="Pfam" id="PF04542"/>
    </source>
</evidence>
<keyword evidence="4" id="KW-0731">Sigma factor</keyword>
<dbReference type="Pfam" id="PF04542">
    <property type="entry name" value="Sigma70_r2"/>
    <property type="match status" value="1"/>
</dbReference>
<evidence type="ECO:0000313" key="8">
    <source>
        <dbReference type="EMBL" id="MCK2216920.1"/>
    </source>
</evidence>
<reference evidence="8 9" key="1">
    <citation type="submission" date="2022-04" db="EMBL/GenBank/DDBJ databases">
        <title>Genome draft of Actinomadura sp. ATCC 31491.</title>
        <authorList>
            <person name="Shi X."/>
            <person name="Du Y."/>
        </authorList>
    </citation>
    <scope>NUCLEOTIDE SEQUENCE [LARGE SCALE GENOMIC DNA]</scope>
    <source>
        <strain evidence="8 9">ATCC 31491</strain>
    </source>
</reference>
<gene>
    <name evidence="8" type="ORF">MF672_024460</name>
</gene>
<keyword evidence="5" id="KW-0804">Transcription</keyword>
<dbReference type="InterPro" id="IPR036388">
    <property type="entry name" value="WH-like_DNA-bd_sf"/>
</dbReference>
<dbReference type="RefSeq" id="WP_242383465.1">
    <property type="nucleotide sequence ID" value="NZ_JAKRKC020000001.1"/>
</dbReference>
<dbReference type="Gene3D" id="1.10.1740.10">
    <property type="match status" value="1"/>
</dbReference>
<dbReference type="InterPro" id="IPR013324">
    <property type="entry name" value="RNA_pol_sigma_r3/r4-like"/>
</dbReference>
<dbReference type="InterPro" id="IPR052704">
    <property type="entry name" value="ECF_Sigma-70_Domain"/>
</dbReference>
<dbReference type="InterPro" id="IPR032710">
    <property type="entry name" value="NTF2-like_dom_sf"/>
</dbReference>
<dbReference type="EMBL" id="JAKRKC020000001">
    <property type="protein sequence ID" value="MCK2216920.1"/>
    <property type="molecule type" value="Genomic_DNA"/>
</dbReference>
<evidence type="ECO:0000256" key="3">
    <source>
        <dbReference type="ARBA" id="ARBA00023015"/>
    </source>
</evidence>
<comment type="similarity">
    <text evidence="1">Belongs to the sigma-70 factor family. ECF subfamily.</text>
</comment>
<dbReference type="Gene3D" id="3.10.450.50">
    <property type="match status" value="1"/>
</dbReference>
<evidence type="ECO:0000256" key="5">
    <source>
        <dbReference type="ARBA" id="ARBA00023163"/>
    </source>
</evidence>
<evidence type="ECO:0000256" key="1">
    <source>
        <dbReference type="ARBA" id="ARBA00010641"/>
    </source>
</evidence>
<feature type="domain" description="RNA polymerase sigma factor 70 region 4 type 2" evidence="7">
    <location>
        <begin position="119"/>
        <end position="166"/>
    </location>
</feature>
<comment type="subunit">
    <text evidence="2">Interacts transiently with the RNA polymerase catalytic core formed by RpoA, RpoB, RpoC and RpoZ (2 alpha, 1 beta, 1 beta' and 1 omega subunit) to form the RNA polymerase holoenzyme that can initiate transcription.</text>
</comment>
<dbReference type="Gene3D" id="1.10.10.10">
    <property type="entry name" value="Winged helix-like DNA-binding domain superfamily/Winged helix DNA-binding domain"/>
    <property type="match status" value="1"/>
</dbReference>
<dbReference type="SUPFAM" id="SSF88946">
    <property type="entry name" value="Sigma2 domain of RNA polymerase sigma factors"/>
    <property type="match status" value="1"/>
</dbReference>
<dbReference type="Proteomes" id="UP001317259">
    <property type="component" value="Unassembled WGS sequence"/>
</dbReference>
<evidence type="ECO:0000259" key="7">
    <source>
        <dbReference type="Pfam" id="PF08281"/>
    </source>
</evidence>
<accession>A0ABT0FX47</accession>
<dbReference type="CDD" id="cd06171">
    <property type="entry name" value="Sigma70_r4"/>
    <property type="match status" value="1"/>
</dbReference>
<dbReference type="InterPro" id="IPR014284">
    <property type="entry name" value="RNA_pol_sigma-70_dom"/>
</dbReference>
<keyword evidence="3" id="KW-0805">Transcription regulation</keyword>
<dbReference type="InterPro" id="IPR007627">
    <property type="entry name" value="RNA_pol_sigma70_r2"/>
</dbReference>
<evidence type="ECO:0000313" key="9">
    <source>
        <dbReference type="Proteomes" id="UP001317259"/>
    </source>
</evidence>
<dbReference type="SUPFAM" id="SSF88659">
    <property type="entry name" value="Sigma3 and sigma4 domains of RNA polymerase sigma factors"/>
    <property type="match status" value="1"/>
</dbReference>
<evidence type="ECO:0000256" key="2">
    <source>
        <dbReference type="ARBA" id="ARBA00011344"/>
    </source>
</evidence>
<name>A0ABT0FX47_9ACTN</name>
<feature type="domain" description="RNA polymerase sigma-70 region 2" evidence="6">
    <location>
        <begin position="10"/>
        <end position="71"/>
    </location>
</feature>
<keyword evidence="9" id="KW-1185">Reference proteome</keyword>
<dbReference type="Pfam" id="PF08281">
    <property type="entry name" value="Sigma70_r4_2"/>
    <property type="match status" value="1"/>
</dbReference>
<dbReference type="PANTHER" id="PTHR30173:SF36">
    <property type="entry name" value="ECF RNA POLYMERASE SIGMA FACTOR SIGJ"/>
    <property type="match status" value="1"/>
</dbReference>
<dbReference type="InterPro" id="IPR013325">
    <property type="entry name" value="RNA_pol_sigma_r2"/>
</dbReference>
<comment type="caution">
    <text evidence="8">The sequence shown here is derived from an EMBL/GenBank/DDBJ whole genome shotgun (WGS) entry which is preliminary data.</text>
</comment>
<dbReference type="PANTHER" id="PTHR30173">
    <property type="entry name" value="SIGMA 19 FACTOR"/>
    <property type="match status" value="1"/>
</dbReference>
<sequence length="299" mass="32358">MPGTDPTEVFAAHRELLFSMVYNMLGSVSDTEDVLQETWLAWAARSGDGDLAAVEHPRAYLVRVAVNQALAQQSALRRRRESYVGSWLPEPLLTGPAADKPAADGPSADGQTAESVSLAMLETLSPLERAVFILHEVFAYRHTEIAALLGRNPAAVRQLAHRAREHVRARRPRRRVDARTQREVTERFLAAAFGGDLEALLKLLAPEVTLWYDGGADRPARPVHGADKVARVLTGTAARLAGAAEVRYREVNGDPSAVVFVADAPYAVMVVDLTPDGTQVSGVYTVGDPGKLGHVREDG</sequence>
<evidence type="ECO:0000256" key="4">
    <source>
        <dbReference type="ARBA" id="ARBA00023082"/>
    </source>
</evidence>
<dbReference type="InterPro" id="IPR013249">
    <property type="entry name" value="RNA_pol_sigma70_r4_t2"/>
</dbReference>
<protein>
    <submittedName>
        <fullName evidence="8">Sigma-70 family RNA polymerase sigma factor</fullName>
    </submittedName>
</protein>